<dbReference type="PANTHER" id="PTHR11474:SF126">
    <property type="entry name" value="TYROSINASE-LIKE PROTEIN TYR-1-RELATED"/>
    <property type="match status" value="1"/>
</dbReference>
<reference evidence="6" key="1">
    <citation type="submission" date="2018-11" db="EMBL/GenBank/DDBJ databases">
        <authorList>
            <person name="Alioto T."/>
            <person name="Alioto T."/>
        </authorList>
    </citation>
    <scope>NUCLEOTIDE SEQUENCE</scope>
</reference>
<dbReference type="InterPro" id="IPR002227">
    <property type="entry name" value="Tyrosinase_Cu-bd"/>
</dbReference>
<keyword evidence="2" id="KW-0186">Copper</keyword>
<evidence type="ECO:0000256" key="1">
    <source>
        <dbReference type="ARBA" id="ARBA00022723"/>
    </source>
</evidence>
<feature type="region of interest" description="Disordered" evidence="3">
    <location>
        <begin position="327"/>
        <end position="347"/>
    </location>
</feature>
<comment type="caution">
    <text evidence="6">The sequence shown here is derived from an EMBL/GenBank/DDBJ whole genome shotgun (WGS) entry which is preliminary data.</text>
</comment>
<dbReference type="Pfam" id="PF00264">
    <property type="entry name" value="Tyrosinase"/>
    <property type="match status" value="1"/>
</dbReference>
<keyword evidence="1" id="KW-0479">Metal-binding</keyword>
<feature type="region of interest" description="Disordered" evidence="3">
    <location>
        <begin position="428"/>
        <end position="462"/>
    </location>
</feature>
<dbReference type="Proteomes" id="UP000596742">
    <property type="component" value="Unassembled WGS sequence"/>
</dbReference>
<keyword evidence="4" id="KW-0732">Signal</keyword>
<dbReference type="SUPFAM" id="SSF48056">
    <property type="entry name" value="Di-copper centre-containing domain"/>
    <property type="match status" value="1"/>
</dbReference>
<dbReference type="InterPro" id="IPR008922">
    <property type="entry name" value="Di-copper_centre_dom_sf"/>
</dbReference>
<dbReference type="OrthoDB" id="6132182at2759"/>
<dbReference type="EMBL" id="UYJE01004647">
    <property type="protein sequence ID" value="VDI30059.1"/>
    <property type="molecule type" value="Genomic_DNA"/>
</dbReference>
<protein>
    <recommendedName>
        <fullName evidence="5">Tyrosinase copper-binding domain-containing protein</fullName>
    </recommendedName>
</protein>
<dbReference type="GO" id="GO:0016491">
    <property type="term" value="F:oxidoreductase activity"/>
    <property type="evidence" value="ECO:0007669"/>
    <property type="project" value="InterPro"/>
</dbReference>
<evidence type="ECO:0000313" key="6">
    <source>
        <dbReference type="EMBL" id="VDI30059.1"/>
    </source>
</evidence>
<proteinExistence type="predicted"/>
<feature type="chain" id="PRO_5032618002" description="Tyrosinase copper-binding domain-containing protein" evidence="4">
    <location>
        <begin position="24"/>
        <end position="462"/>
    </location>
</feature>
<evidence type="ECO:0000259" key="5">
    <source>
        <dbReference type="Pfam" id="PF00264"/>
    </source>
</evidence>
<name>A0A8B6E8R8_MYTGA</name>
<gene>
    <name evidence="6" type="ORF">MGAL_10B064128</name>
</gene>
<dbReference type="GO" id="GO:0046872">
    <property type="term" value="F:metal ion binding"/>
    <property type="evidence" value="ECO:0007669"/>
    <property type="project" value="UniProtKB-KW"/>
</dbReference>
<dbReference type="PANTHER" id="PTHR11474">
    <property type="entry name" value="TYROSINASE FAMILY MEMBER"/>
    <property type="match status" value="1"/>
</dbReference>
<organism evidence="6 7">
    <name type="scientific">Mytilus galloprovincialis</name>
    <name type="common">Mediterranean mussel</name>
    <dbReference type="NCBI Taxonomy" id="29158"/>
    <lineage>
        <taxon>Eukaryota</taxon>
        <taxon>Metazoa</taxon>
        <taxon>Spiralia</taxon>
        <taxon>Lophotrochozoa</taxon>
        <taxon>Mollusca</taxon>
        <taxon>Bivalvia</taxon>
        <taxon>Autobranchia</taxon>
        <taxon>Pteriomorphia</taxon>
        <taxon>Mytilida</taxon>
        <taxon>Mytiloidea</taxon>
        <taxon>Mytilidae</taxon>
        <taxon>Mytilinae</taxon>
        <taxon>Mytilus</taxon>
    </lineage>
</organism>
<evidence type="ECO:0000256" key="4">
    <source>
        <dbReference type="SAM" id="SignalP"/>
    </source>
</evidence>
<feature type="domain" description="Tyrosinase copper-binding" evidence="5">
    <location>
        <begin position="164"/>
        <end position="318"/>
    </location>
</feature>
<dbReference type="AlphaFoldDB" id="A0A8B6E8R8"/>
<keyword evidence="7" id="KW-1185">Reference proteome</keyword>
<evidence type="ECO:0000256" key="3">
    <source>
        <dbReference type="SAM" id="MobiDB-lite"/>
    </source>
</evidence>
<evidence type="ECO:0000313" key="7">
    <source>
        <dbReference type="Proteomes" id="UP000596742"/>
    </source>
</evidence>
<sequence length="462" mass="52987">MNVQMSGWLFLMTLSLFTWNSVAWIQERLDRSNDFEECYGIHASNISGKLPLAENSFEKRCTDLLIPFDSSRKRIGNFTAKEINYIQSIFRKINGETYKIQRNRVRRQVPLVPNSQNNIWRYRQEVRTNNGYHFNLYATRVRELKATGQYDIIANINRVSVSKAYVGINFLPWHRLILLVLETALGVPIPYYDSSLDHEMEDPTNSCVWEPRYFGEGIGPVLQGRFANFITPAGPLFRKINAGGVLISRPMIISHVWSQRYLTEISTPTARYKSNLEGQSNNVHYWINGIISNLALSAYDPIFFCHYAFIDYIWDIFRTVQSSKGINSETDTGKRYPPGQNPSDSSDLNGLLNSEGYSFKTSNLVSYRRWAQCPSCDISDDVYCDKVRWVCVSRQKPIPSAIPQQIAIHQTDRLASISALKDGKFGPPFTPFANDSRTRGDAVQASQMEKDMEKKNQKFRVS</sequence>
<evidence type="ECO:0000256" key="2">
    <source>
        <dbReference type="ARBA" id="ARBA00023008"/>
    </source>
</evidence>
<dbReference type="InterPro" id="IPR050316">
    <property type="entry name" value="Tyrosinase/Hemocyanin"/>
</dbReference>
<accession>A0A8B6E8R8</accession>
<dbReference type="Gene3D" id="1.10.1280.10">
    <property type="entry name" value="Di-copper center containing domain from catechol oxidase"/>
    <property type="match status" value="1"/>
</dbReference>
<dbReference type="PRINTS" id="PR00092">
    <property type="entry name" value="TYROSINASE"/>
</dbReference>
<feature type="signal peptide" evidence="4">
    <location>
        <begin position="1"/>
        <end position="23"/>
    </location>
</feature>